<reference evidence="2 3" key="1">
    <citation type="submission" date="2017-10" db="EMBL/GenBank/DDBJ databases">
        <title>Draft genome sequence of cellulolytic Actinomyces sp CtC72 isolated from cattle rumen fluid.</title>
        <authorList>
            <person name="Joshi A.J."/>
            <person name="Vasudevan G."/>
            <person name="Lanjekar V.B."/>
            <person name="Hivarkar S."/>
            <person name="Engineer A."/>
            <person name="Pore S.D."/>
            <person name="Dhakephalkar P.K."/>
            <person name="Dagar S."/>
        </authorList>
    </citation>
    <scope>NUCLEOTIDE SEQUENCE [LARGE SCALE GENOMIC DNA]</scope>
    <source>
        <strain evidence="3">CtC72</strain>
    </source>
</reference>
<feature type="transmembrane region" description="Helical" evidence="1">
    <location>
        <begin position="384"/>
        <end position="406"/>
    </location>
</feature>
<feature type="transmembrane region" description="Helical" evidence="1">
    <location>
        <begin position="418"/>
        <end position="443"/>
    </location>
</feature>
<evidence type="ECO:0000313" key="3">
    <source>
        <dbReference type="Proteomes" id="UP000194577"/>
    </source>
</evidence>
<dbReference type="Pfam" id="PF13347">
    <property type="entry name" value="MFS_2"/>
    <property type="match status" value="1"/>
</dbReference>
<dbReference type="InterPro" id="IPR036259">
    <property type="entry name" value="MFS_trans_sf"/>
</dbReference>
<dbReference type="PANTHER" id="PTHR11328">
    <property type="entry name" value="MAJOR FACILITATOR SUPERFAMILY DOMAIN-CONTAINING PROTEIN"/>
    <property type="match status" value="1"/>
</dbReference>
<name>A0ABX4ME14_9ACTO</name>
<keyword evidence="1" id="KW-0472">Membrane</keyword>
<feature type="transmembrane region" description="Helical" evidence="1">
    <location>
        <begin position="37"/>
        <end position="64"/>
    </location>
</feature>
<dbReference type="Gene3D" id="1.20.1250.20">
    <property type="entry name" value="MFS general substrate transporter like domains"/>
    <property type="match status" value="1"/>
</dbReference>
<protein>
    <submittedName>
        <fullName evidence="2">MFS transporter</fullName>
    </submittedName>
</protein>
<organism evidence="2 3">
    <name type="scientific">Actinomyces ruminis</name>
    <dbReference type="NCBI Taxonomy" id="1937003"/>
    <lineage>
        <taxon>Bacteria</taxon>
        <taxon>Bacillati</taxon>
        <taxon>Actinomycetota</taxon>
        <taxon>Actinomycetes</taxon>
        <taxon>Actinomycetales</taxon>
        <taxon>Actinomycetaceae</taxon>
        <taxon>Actinomyces</taxon>
    </lineage>
</organism>
<dbReference type="InterPro" id="IPR039672">
    <property type="entry name" value="MFS_2"/>
</dbReference>
<sequence>METTSTPAPRHSTPPWRYAIGMFGTSIPINVIKGSMLYFYVSVLGMDAAIYAGVYAVYGVIDAVDNPIFGYISDRTRSRWGRRRPYLIVGALLLLGAMIALFWVPDAVVARKTSALVIWFAIFAILAEASDSLINANYGALLPELFPAERRRALANSLRQGLQLLAMIISLGLTPLLARGILGCDVADPQCGDPTRGYELLAVIYGLVASAVIIFMALGIHENPDIAQEERPRFIPSIIQIVTNRYFWTVGVVSACFGAAMALVLGGLQFYVDHSLGGDALQATILQATVIAASIGFLALWTTVVRRYGAARTWKIALPVAAVSFLPLFFANNLIAAIIAGLCVGLGYSGMLATNDLIFARILDHDAAATGIHREGIFLSAFGVLGRLSAIPVSIALLSLGWFFGYHSGDDPGTQAGLAWRVYMSLYPFGLLTVGAMISRFIWVPADTPVDTPATPAPLGDTKET</sequence>
<feature type="transmembrane region" description="Helical" evidence="1">
    <location>
        <begin position="116"/>
        <end position="141"/>
    </location>
</feature>
<feature type="transmembrane region" description="Helical" evidence="1">
    <location>
        <begin position="162"/>
        <end position="182"/>
    </location>
</feature>
<keyword evidence="1" id="KW-0812">Transmembrane</keyword>
<dbReference type="EMBL" id="MTPX02000006">
    <property type="protein sequence ID" value="PHP53758.1"/>
    <property type="molecule type" value="Genomic_DNA"/>
</dbReference>
<comment type="caution">
    <text evidence="2">The sequence shown here is derived from an EMBL/GenBank/DDBJ whole genome shotgun (WGS) entry which is preliminary data.</text>
</comment>
<proteinExistence type="predicted"/>
<feature type="transmembrane region" description="Helical" evidence="1">
    <location>
        <begin position="202"/>
        <end position="221"/>
    </location>
</feature>
<accession>A0ABX4ME14</accession>
<gene>
    <name evidence="2" type="ORF">BW737_000545</name>
</gene>
<feature type="transmembrane region" description="Helical" evidence="1">
    <location>
        <begin position="246"/>
        <end position="272"/>
    </location>
</feature>
<feature type="transmembrane region" description="Helical" evidence="1">
    <location>
        <begin position="85"/>
        <end position="104"/>
    </location>
</feature>
<keyword evidence="1" id="KW-1133">Transmembrane helix</keyword>
<feature type="transmembrane region" description="Helical" evidence="1">
    <location>
        <begin position="284"/>
        <end position="304"/>
    </location>
</feature>
<dbReference type="RefSeq" id="WP_086615963.1">
    <property type="nucleotide sequence ID" value="NZ_MTPX02000006.1"/>
</dbReference>
<evidence type="ECO:0000313" key="2">
    <source>
        <dbReference type="EMBL" id="PHP53758.1"/>
    </source>
</evidence>
<dbReference type="PANTHER" id="PTHR11328:SF24">
    <property type="entry name" value="MAJOR FACILITATOR SUPERFAMILY (MFS) PROFILE DOMAIN-CONTAINING PROTEIN"/>
    <property type="match status" value="1"/>
</dbReference>
<evidence type="ECO:0000256" key="1">
    <source>
        <dbReference type="SAM" id="Phobius"/>
    </source>
</evidence>
<keyword evidence="3" id="KW-1185">Reference proteome</keyword>
<dbReference type="Proteomes" id="UP000194577">
    <property type="component" value="Unassembled WGS sequence"/>
</dbReference>
<feature type="transmembrane region" description="Helical" evidence="1">
    <location>
        <begin position="316"/>
        <end position="348"/>
    </location>
</feature>
<dbReference type="SUPFAM" id="SSF103473">
    <property type="entry name" value="MFS general substrate transporter"/>
    <property type="match status" value="1"/>
</dbReference>